<dbReference type="PANTHER" id="PTHR48098:SF3">
    <property type="entry name" value="IRON(III) ENTEROBACTIN ESTERASE"/>
    <property type="match status" value="1"/>
</dbReference>
<dbReference type="Gene3D" id="2.60.40.10">
    <property type="entry name" value="Immunoglobulins"/>
    <property type="match status" value="1"/>
</dbReference>
<dbReference type="Proteomes" id="UP000575083">
    <property type="component" value="Unassembled WGS sequence"/>
</dbReference>
<dbReference type="GO" id="GO:0005506">
    <property type="term" value="F:iron ion binding"/>
    <property type="evidence" value="ECO:0007669"/>
    <property type="project" value="InterPro"/>
</dbReference>
<dbReference type="InterPro" id="IPR014756">
    <property type="entry name" value="Ig_E-set"/>
</dbReference>
<proteinExistence type="inferred from homology"/>
<keyword evidence="7" id="KW-1185">Reference proteome</keyword>
<evidence type="ECO:0000259" key="5">
    <source>
        <dbReference type="Pfam" id="PF11806"/>
    </source>
</evidence>
<accession>A0A7X0U6S7</accession>
<name>A0A7X0U6S7_9BURK</name>
<dbReference type="InterPro" id="IPR000801">
    <property type="entry name" value="Esterase-like"/>
</dbReference>
<protein>
    <submittedName>
        <fullName evidence="6">Enterochelin esterase family protein</fullName>
    </submittedName>
</protein>
<dbReference type="PANTHER" id="PTHR48098">
    <property type="entry name" value="ENTEROCHELIN ESTERASE-RELATED"/>
    <property type="match status" value="1"/>
</dbReference>
<comment type="subcellular location">
    <subcellularLocation>
        <location evidence="1">Cytoplasm</location>
    </subcellularLocation>
</comment>
<evidence type="ECO:0000256" key="1">
    <source>
        <dbReference type="ARBA" id="ARBA00004496"/>
    </source>
</evidence>
<gene>
    <name evidence="6" type="ORF">HNP48_000066</name>
</gene>
<sequence>MTTRAHAITAQPGDMVRGSLTGASMRLVLTNAEGKRERVLATGVGELQEFVFVAGPNPPYALEVRAPVAGSYGLRVTEVVMRAEQMPPPEVIDSPRIRALQQSLAAGGSTEAFWAEVQQRGTPLVEADAEPAKDGTVRVTFVWRGAQRNAWLFGAPSGNHEQLTRLGSSDVWYRSYRVPAGTRLGYKLAPDVPELNASPMVRRRAILATAQRDPFNARSFPDRPIDIYAGESVFELADAPPQTWVAERPGVPKGTVEAHRITSQALGNTRDVALYRPAGWQPGASANALLVVFDGDTYQKEVPTPTILDNLIAAGELPPMAAILISNPSRQARGDELPPNPAFARFLATELMPWARSQGVAAAPARTVVAGASYGGLAAAYLGLTHPEWFGNVYSQSGSFWWSTPGQQPSSLTRDYVQAPVKPVRFYLEAGLFEGGRTGQVGILESTRHLRDVLRAKGYSVQHREYASGHDYLHWRGTLATGLTALLGKKASE</sequence>
<keyword evidence="3" id="KW-0378">Hydrolase</keyword>
<dbReference type="InterPro" id="IPR013783">
    <property type="entry name" value="Ig-like_fold"/>
</dbReference>
<dbReference type="InterPro" id="IPR021764">
    <property type="entry name" value="Enterochelin_esterase_N"/>
</dbReference>
<dbReference type="SUPFAM" id="SSF53474">
    <property type="entry name" value="alpha/beta-Hydrolases"/>
    <property type="match status" value="1"/>
</dbReference>
<dbReference type="InterPro" id="IPR029058">
    <property type="entry name" value="AB_hydrolase_fold"/>
</dbReference>
<keyword evidence="2" id="KW-0963">Cytoplasm</keyword>
<dbReference type="AlphaFoldDB" id="A0A7X0U6S7"/>
<evidence type="ECO:0000256" key="4">
    <source>
        <dbReference type="ARBA" id="ARBA00024201"/>
    </source>
</evidence>
<dbReference type="Gene3D" id="3.40.50.1820">
    <property type="entry name" value="alpha/beta hydrolase"/>
    <property type="match status" value="1"/>
</dbReference>
<dbReference type="NCBIfam" id="NF007758">
    <property type="entry name" value="PRK10439.1"/>
    <property type="match status" value="1"/>
</dbReference>
<feature type="domain" description="Enterochelin esterase N-terminal" evidence="5">
    <location>
        <begin position="138"/>
        <end position="244"/>
    </location>
</feature>
<dbReference type="Pfam" id="PF11806">
    <property type="entry name" value="Enterochelin_N"/>
    <property type="match status" value="1"/>
</dbReference>
<evidence type="ECO:0000313" key="6">
    <source>
        <dbReference type="EMBL" id="MBB6557402.1"/>
    </source>
</evidence>
<evidence type="ECO:0000256" key="2">
    <source>
        <dbReference type="ARBA" id="ARBA00022490"/>
    </source>
</evidence>
<dbReference type="RefSeq" id="WP_260420037.1">
    <property type="nucleotide sequence ID" value="NZ_JACHLK010000001.1"/>
</dbReference>
<reference evidence="6 7" key="1">
    <citation type="submission" date="2020-08" db="EMBL/GenBank/DDBJ databases">
        <title>Functional genomics of gut bacteria from endangered species of beetles.</title>
        <authorList>
            <person name="Carlos-Shanley C."/>
        </authorList>
    </citation>
    <scope>NUCLEOTIDE SEQUENCE [LARGE SCALE GENOMIC DNA]</scope>
    <source>
        <strain evidence="6 7">S00198</strain>
    </source>
</reference>
<dbReference type="GO" id="GO:0006826">
    <property type="term" value="P:iron ion transport"/>
    <property type="evidence" value="ECO:0007669"/>
    <property type="project" value="InterPro"/>
</dbReference>
<dbReference type="Pfam" id="PF00756">
    <property type="entry name" value="Esterase"/>
    <property type="match status" value="1"/>
</dbReference>
<evidence type="ECO:0000256" key="3">
    <source>
        <dbReference type="ARBA" id="ARBA00022801"/>
    </source>
</evidence>
<comment type="caution">
    <text evidence="6">The sequence shown here is derived from an EMBL/GenBank/DDBJ whole genome shotgun (WGS) entry which is preliminary data.</text>
</comment>
<comment type="similarity">
    <text evidence="4">Belongs to the Fes family.</text>
</comment>
<dbReference type="InterPro" id="IPR050583">
    <property type="entry name" value="Mycobacterial_A85_antigen"/>
</dbReference>
<dbReference type="GO" id="GO:0005737">
    <property type="term" value="C:cytoplasm"/>
    <property type="evidence" value="ECO:0007669"/>
    <property type="project" value="UniProtKB-SubCell"/>
</dbReference>
<dbReference type="SUPFAM" id="SSF81296">
    <property type="entry name" value="E set domains"/>
    <property type="match status" value="1"/>
</dbReference>
<organism evidence="6 7">
    <name type="scientific">Acidovorax soli</name>
    <dbReference type="NCBI Taxonomy" id="592050"/>
    <lineage>
        <taxon>Bacteria</taxon>
        <taxon>Pseudomonadati</taxon>
        <taxon>Pseudomonadota</taxon>
        <taxon>Betaproteobacteria</taxon>
        <taxon>Burkholderiales</taxon>
        <taxon>Comamonadaceae</taxon>
        <taxon>Acidovorax</taxon>
    </lineage>
</organism>
<dbReference type="EMBL" id="JACHLK010000001">
    <property type="protein sequence ID" value="MBB6557402.1"/>
    <property type="molecule type" value="Genomic_DNA"/>
</dbReference>
<evidence type="ECO:0000313" key="7">
    <source>
        <dbReference type="Proteomes" id="UP000575083"/>
    </source>
</evidence>
<dbReference type="GO" id="GO:0008849">
    <property type="term" value="F:enterochelin esterase activity"/>
    <property type="evidence" value="ECO:0007669"/>
    <property type="project" value="InterPro"/>
</dbReference>